<dbReference type="GeneID" id="19975149"/>
<dbReference type="VEuPathDB" id="FungiDB:HMPREF1541_07810"/>
<dbReference type="HOGENOM" id="CLU_007078_2_3_1"/>
<feature type="compositionally biased region" description="Polar residues" evidence="6">
    <location>
        <begin position="37"/>
        <end position="53"/>
    </location>
</feature>
<feature type="domain" description="Threonine/serine exporter-like N-terminal" evidence="8">
    <location>
        <begin position="419"/>
        <end position="661"/>
    </location>
</feature>
<dbReference type="eggNOG" id="ENOG502QPMM">
    <property type="taxonomic scope" value="Eukaryota"/>
</dbReference>
<proteinExistence type="inferred from homology"/>
<feature type="compositionally biased region" description="Acidic residues" evidence="6">
    <location>
        <begin position="180"/>
        <end position="189"/>
    </location>
</feature>
<feature type="transmembrane region" description="Helical" evidence="7">
    <location>
        <begin position="766"/>
        <end position="791"/>
    </location>
</feature>
<feature type="region of interest" description="Disordered" evidence="6">
    <location>
        <begin position="1"/>
        <end position="253"/>
    </location>
</feature>
<dbReference type="PANTHER" id="PTHR31082:SF4">
    <property type="entry name" value="PHEROMONE-REGULATED MEMBRANE PROTEIN 10"/>
    <property type="match status" value="1"/>
</dbReference>
<feature type="compositionally biased region" description="Low complexity" evidence="6">
    <location>
        <begin position="353"/>
        <end position="368"/>
    </location>
</feature>
<keyword evidence="3 7" id="KW-1133">Transmembrane helix</keyword>
<evidence type="ECO:0000256" key="1">
    <source>
        <dbReference type="ARBA" id="ARBA00004141"/>
    </source>
</evidence>
<evidence type="ECO:0000256" key="6">
    <source>
        <dbReference type="SAM" id="MobiDB-lite"/>
    </source>
</evidence>
<keyword evidence="2 7" id="KW-0812">Transmembrane</keyword>
<dbReference type="OrthoDB" id="413008at2759"/>
<evidence type="ECO:0000259" key="8">
    <source>
        <dbReference type="Pfam" id="PF06738"/>
    </source>
</evidence>
<name>W2RM95_CYPE1</name>
<dbReference type="EMBL" id="KB822724">
    <property type="protein sequence ID" value="ETN36823.1"/>
    <property type="molecule type" value="Genomic_DNA"/>
</dbReference>
<comment type="similarity">
    <text evidence="5">Belongs to the ThrE exporter (TC 2.A.79) family.</text>
</comment>
<feature type="compositionally biased region" description="Basic and acidic residues" evidence="6">
    <location>
        <begin position="234"/>
        <end position="252"/>
    </location>
</feature>
<dbReference type="Proteomes" id="UP000030752">
    <property type="component" value="Unassembled WGS sequence"/>
</dbReference>
<sequence>MDPAHNSPNITPDKDSGASSPRPGQTANFASGLKSALRQQQKVNFTLGDTSPSRPARPADHEAPLSPPVPTLRVPESEDIGEATLDNPEWNERTNAAAEKARSAAHRLYTDLSRNNSLEDLSDSTARQHRRHTSDPPATDLENQPRPHSSPPLRPLDTHPIRFDDIPLVSHEKPERPYDINEDTDEETDTDHLKPLERQQNVEHLQEAKRLVRSFTGKPNRRNSGTESGTRTPAADKRLHDLDYVPRPDHYKPGILGAILASRLSELEKNGNPPKDFYKSQAPQVDGWLSPGGRHTPKSSKRPPIHERAQSYDGSSAGSSGRTTPSKKTRWYDKSPSQTNGMGTLLAQASLSTAAPGAPGTPGAAPRPSFQRSKSADLISSAVDIIKKGAFPRTKPAYADSEADTIVEVADIIARREYLKKLCRAFMRYGAPTHRIEEYLRVSSRALYIDATFMYMPGAVLMTFPDTYTSHVELIREPASGIDFGRLKDAFDVYKCVIHDKYGAEEAAQLLDDISKRDNRYTTLFRVLVFGIAAICVGPFAFSARPIDMIPIFFMGSALGVFQLVVNPRSEQFSHVFEVATAFFTAFIARGLGSIRSHGEYLFCFSAMSQSSIALILPGYIVLNAALELQSRNMVSGSVRMVYAIIYTLFLGFGLLLGTVVYGLIDSNATDDVICSVPKYWTPGLNFWKLIYTRFIWVPLFACCLAIINQAKWRQLPVMALIAVLGYQANFWISVRLASNLQVANAIDAFVIGTAANLYSRWFHGVAAAAMLPAIFVLVPSGLAASGSLVAGVDSSKQLASNSTTVSIINNGTAGFVTAQENPSSVYNGTIFNVGYGMVQVAIGISVGLYLSALIVYPYGKRKSGLFSF</sequence>
<dbReference type="AlphaFoldDB" id="W2RM95"/>
<feature type="domain" description="Threonine/Serine exporter ThrE" evidence="9">
    <location>
        <begin position="695"/>
        <end position="854"/>
    </location>
</feature>
<gene>
    <name evidence="10" type="ORF">HMPREF1541_07810</name>
</gene>
<dbReference type="Pfam" id="PF12821">
    <property type="entry name" value="ThrE_2"/>
    <property type="match status" value="1"/>
</dbReference>
<accession>W2RM95</accession>
<comment type="subcellular location">
    <subcellularLocation>
        <location evidence="1">Membrane</location>
        <topology evidence="1">Multi-pass membrane protein</topology>
    </subcellularLocation>
</comment>
<feature type="compositionally biased region" description="Polar residues" evidence="6">
    <location>
        <begin position="112"/>
        <end position="125"/>
    </location>
</feature>
<dbReference type="Pfam" id="PF06738">
    <property type="entry name" value="ThrE"/>
    <property type="match status" value="1"/>
</dbReference>
<dbReference type="InterPro" id="IPR051361">
    <property type="entry name" value="ThrE/Ser_Exporter"/>
</dbReference>
<evidence type="ECO:0000256" key="3">
    <source>
        <dbReference type="ARBA" id="ARBA00022989"/>
    </source>
</evidence>
<dbReference type="PANTHER" id="PTHR31082">
    <property type="entry name" value="PHEROMONE-REGULATED MEMBRANE PROTEIN 10"/>
    <property type="match status" value="1"/>
</dbReference>
<dbReference type="RefSeq" id="XP_008720355.1">
    <property type="nucleotide sequence ID" value="XM_008722133.1"/>
</dbReference>
<organism evidence="10 11">
    <name type="scientific">Cyphellophora europaea (strain CBS 101466)</name>
    <name type="common">Phialophora europaea</name>
    <dbReference type="NCBI Taxonomy" id="1220924"/>
    <lineage>
        <taxon>Eukaryota</taxon>
        <taxon>Fungi</taxon>
        <taxon>Dikarya</taxon>
        <taxon>Ascomycota</taxon>
        <taxon>Pezizomycotina</taxon>
        <taxon>Eurotiomycetes</taxon>
        <taxon>Chaetothyriomycetidae</taxon>
        <taxon>Chaetothyriales</taxon>
        <taxon>Cyphellophoraceae</taxon>
        <taxon>Cyphellophora</taxon>
    </lineage>
</organism>
<feature type="compositionally biased region" description="Polar residues" evidence="6">
    <location>
        <begin position="312"/>
        <end position="326"/>
    </location>
</feature>
<dbReference type="InParanoid" id="W2RM95"/>
<evidence type="ECO:0000256" key="5">
    <source>
        <dbReference type="ARBA" id="ARBA00034125"/>
    </source>
</evidence>
<dbReference type="FunCoup" id="W2RM95">
    <property type="interactions" value="19"/>
</dbReference>
<feature type="transmembrane region" description="Helical" evidence="7">
    <location>
        <begin position="685"/>
        <end position="709"/>
    </location>
</feature>
<keyword evidence="4 7" id="KW-0472">Membrane</keyword>
<feature type="transmembrane region" description="Helical" evidence="7">
    <location>
        <begin position="549"/>
        <end position="566"/>
    </location>
</feature>
<evidence type="ECO:0000313" key="11">
    <source>
        <dbReference type="Proteomes" id="UP000030752"/>
    </source>
</evidence>
<dbReference type="GO" id="GO:0022857">
    <property type="term" value="F:transmembrane transporter activity"/>
    <property type="evidence" value="ECO:0007669"/>
    <property type="project" value="InterPro"/>
</dbReference>
<feature type="compositionally biased region" description="Basic and acidic residues" evidence="6">
    <location>
        <begin position="156"/>
        <end position="179"/>
    </location>
</feature>
<dbReference type="InterPro" id="IPR010619">
    <property type="entry name" value="ThrE-like_N"/>
</dbReference>
<feature type="compositionally biased region" description="Basic and acidic residues" evidence="6">
    <location>
        <begin position="190"/>
        <end position="210"/>
    </location>
</feature>
<feature type="transmembrane region" description="Helical" evidence="7">
    <location>
        <begin position="573"/>
        <end position="592"/>
    </location>
</feature>
<feature type="compositionally biased region" description="Polar residues" evidence="6">
    <location>
        <begin position="1"/>
        <end position="10"/>
    </location>
</feature>
<feature type="transmembrane region" description="Helical" evidence="7">
    <location>
        <begin position="524"/>
        <end position="543"/>
    </location>
</feature>
<evidence type="ECO:0000256" key="7">
    <source>
        <dbReference type="SAM" id="Phobius"/>
    </source>
</evidence>
<feature type="region of interest" description="Disordered" evidence="6">
    <location>
        <begin position="353"/>
        <end position="373"/>
    </location>
</feature>
<feature type="transmembrane region" description="Helical" evidence="7">
    <location>
        <begin position="641"/>
        <end position="665"/>
    </location>
</feature>
<evidence type="ECO:0000259" key="9">
    <source>
        <dbReference type="Pfam" id="PF12821"/>
    </source>
</evidence>
<feature type="region of interest" description="Disordered" evidence="6">
    <location>
        <begin position="267"/>
        <end position="339"/>
    </location>
</feature>
<feature type="transmembrane region" description="Helical" evidence="7">
    <location>
        <begin position="716"/>
        <end position="735"/>
    </location>
</feature>
<dbReference type="InterPro" id="IPR024528">
    <property type="entry name" value="ThrE_2"/>
</dbReference>
<reference evidence="10 11" key="1">
    <citation type="submission" date="2013-03" db="EMBL/GenBank/DDBJ databases">
        <title>The Genome Sequence of Phialophora europaea CBS 101466.</title>
        <authorList>
            <consortium name="The Broad Institute Genomics Platform"/>
            <person name="Cuomo C."/>
            <person name="de Hoog S."/>
            <person name="Gorbushina A."/>
            <person name="Walker B."/>
            <person name="Young S.K."/>
            <person name="Zeng Q."/>
            <person name="Gargeya S."/>
            <person name="Fitzgerald M."/>
            <person name="Haas B."/>
            <person name="Abouelleil A."/>
            <person name="Allen A.W."/>
            <person name="Alvarado L."/>
            <person name="Arachchi H.M."/>
            <person name="Berlin A.M."/>
            <person name="Chapman S.B."/>
            <person name="Gainer-Dewar J."/>
            <person name="Goldberg J."/>
            <person name="Griggs A."/>
            <person name="Gujja S."/>
            <person name="Hansen M."/>
            <person name="Howarth C."/>
            <person name="Imamovic A."/>
            <person name="Ireland A."/>
            <person name="Larimer J."/>
            <person name="McCowan C."/>
            <person name="Murphy C."/>
            <person name="Pearson M."/>
            <person name="Poon T.W."/>
            <person name="Priest M."/>
            <person name="Roberts A."/>
            <person name="Saif S."/>
            <person name="Shea T."/>
            <person name="Sisk P."/>
            <person name="Sykes S."/>
            <person name="Wortman J."/>
            <person name="Nusbaum C."/>
            <person name="Birren B."/>
        </authorList>
    </citation>
    <scope>NUCLEOTIDE SEQUENCE [LARGE SCALE GENOMIC DNA]</scope>
    <source>
        <strain evidence="10 11">CBS 101466</strain>
    </source>
</reference>
<evidence type="ECO:0008006" key="12">
    <source>
        <dbReference type="Google" id="ProtNLM"/>
    </source>
</evidence>
<evidence type="ECO:0000313" key="10">
    <source>
        <dbReference type="EMBL" id="ETN36823.1"/>
    </source>
</evidence>
<keyword evidence="11" id="KW-1185">Reference proteome</keyword>
<feature type="compositionally biased region" description="Polar residues" evidence="6">
    <location>
        <begin position="17"/>
        <end position="29"/>
    </location>
</feature>
<evidence type="ECO:0000256" key="4">
    <source>
        <dbReference type="ARBA" id="ARBA00023136"/>
    </source>
</evidence>
<protein>
    <recommendedName>
        <fullName evidence="12">Threonine/serine exporter-like N-terminal domain-containing protein</fullName>
    </recommendedName>
</protein>
<evidence type="ECO:0000256" key="2">
    <source>
        <dbReference type="ARBA" id="ARBA00022692"/>
    </source>
</evidence>
<feature type="transmembrane region" description="Helical" evidence="7">
    <location>
        <begin position="834"/>
        <end position="857"/>
    </location>
</feature>
<feature type="transmembrane region" description="Helical" evidence="7">
    <location>
        <begin position="612"/>
        <end position="629"/>
    </location>
</feature>
<dbReference type="GO" id="GO:0016020">
    <property type="term" value="C:membrane"/>
    <property type="evidence" value="ECO:0007669"/>
    <property type="project" value="UniProtKB-SubCell"/>
</dbReference>
<feature type="compositionally biased region" description="Polar residues" evidence="6">
    <location>
        <begin position="222"/>
        <end position="231"/>
    </location>
</feature>